<dbReference type="Proteomes" id="UP000295509">
    <property type="component" value="Unassembled WGS sequence"/>
</dbReference>
<keyword evidence="1" id="KW-0472">Membrane</keyword>
<evidence type="ECO:0000313" key="2">
    <source>
        <dbReference type="EMBL" id="TDY37449.1"/>
    </source>
</evidence>
<evidence type="ECO:0000256" key="1">
    <source>
        <dbReference type="SAM" id="Phobius"/>
    </source>
</evidence>
<keyword evidence="1" id="KW-0812">Transmembrane</keyword>
<protein>
    <submittedName>
        <fullName evidence="2">Anti-sigma factor RsiW</fullName>
    </submittedName>
</protein>
<sequence length="324" mass="34615">MKIDDVLLLSYVDGMLPSDQKQQVEEGIGSSAELAERVALLRASRLPYQNAFAHQKLPEVPERLVALVGRIARGEVHAQFDDDTDAPAGEIHLGANSAGPPPVTAGVPPAWQLPRGGAFRIAPAWLAVAFVAGAFCWGAVFRLAADARSGSGMFDNTPLASLAGGASPWVVAAAGYQQLYAHETLAEVQPDMVQSARIVDEIRHEDGLDVHVPDLTSSGLTFKRVQRLRFHGRPLVQIVYLPATGSGAPVALCVTKEAKPDHPIAEQSIDDMSVITWRRAQLGYALIGKRDGVALPDLGKMLAEDRSGQLFGKAFLDSVLASMT</sequence>
<reference evidence="2 3" key="1">
    <citation type="submission" date="2019-03" db="EMBL/GenBank/DDBJ databases">
        <title>Genomic Encyclopedia of Type Strains, Phase III (KMG-III): the genomes of soil and plant-associated and newly described type strains.</title>
        <authorList>
            <person name="Whitman W."/>
        </authorList>
    </citation>
    <scope>NUCLEOTIDE SEQUENCE [LARGE SCALE GENOMIC DNA]</scope>
    <source>
        <strain evidence="2 3">LMG 29544</strain>
    </source>
</reference>
<proteinExistence type="predicted"/>
<evidence type="ECO:0000313" key="3">
    <source>
        <dbReference type="Proteomes" id="UP000295509"/>
    </source>
</evidence>
<keyword evidence="1" id="KW-1133">Transmembrane helix</keyword>
<gene>
    <name evidence="2" type="ORF">BX592_1374</name>
</gene>
<comment type="caution">
    <text evidence="2">The sequence shown here is derived from an EMBL/GenBank/DDBJ whole genome shotgun (WGS) entry which is preliminary data.</text>
</comment>
<organism evidence="2 3">
    <name type="scientific">Paraburkholderia rhizosphaerae</name>
    <dbReference type="NCBI Taxonomy" id="480658"/>
    <lineage>
        <taxon>Bacteria</taxon>
        <taxon>Pseudomonadati</taxon>
        <taxon>Pseudomonadota</taxon>
        <taxon>Betaproteobacteria</taxon>
        <taxon>Burkholderiales</taxon>
        <taxon>Burkholderiaceae</taxon>
        <taxon>Paraburkholderia</taxon>
    </lineage>
</organism>
<dbReference type="RefSeq" id="WP_134197064.1">
    <property type="nucleotide sequence ID" value="NZ_JBHLUW010000030.1"/>
</dbReference>
<accession>A0A4R8L5X9</accession>
<dbReference type="OrthoDB" id="6843348at2"/>
<dbReference type="EMBL" id="SORE01000037">
    <property type="protein sequence ID" value="TDY37449.1"/>
    <property type="molecule type" value="Genomic_DNA"/>
</dbReference>
<dbReference type="AlphaFoldDB" id="A0A4R8L5X9"/>
<keyword evidence="3" id="KW-1185">Reference proteome</keyword>
<name>A0A4R8L5X9_9BURK</name>
<feature type="transmembrane region" description="Helical" evidence="1">
    <location>
        <begin position="124"/>
        <end position="145"/>
    </location>
</feature>